<protein>
    <submittedName>
        <fullName evidence="4">Ankyrin repeat-containing domain protein</fullName>
    </submittedName>
</protein>
<gene>
    <name evidence="4" type="ORF">BDZ85DRAFT_188556</name>
</gene>
<dbReference type="Proteomes" id="UP000799538">
    <property type="component" value="Unassembled WGS sequence"/>
</dbReference>
<accession>A0A6A6GP76</accession>
<proteinExistence type="predicted"/>
<dbReference type="InterPro" id="IPR002110">
    <property type="entry name" value="Ankyrin_rpt"/>
</dbReference>
<keyword evidence="1" id="KW-0677">Repeat</keyword>
<evidence type="ECO:0000256" key="3">
    <source>
        <dbReference type="PROSITE-ProRule" id="PRU00023"/>
    </source>
</evidence>
<feature type="repeat" description="ANK" evidence="3">
    <location>
        <begin position="66"/>
        <end position="88"/>
    </location>
</feature>
<dbReference type="SMART" id="SM00248">
    <property type="entry name" value="ANK"/>
    <property type="match status" value="2"/>
</dbReference>
<dbReference type="InterPro" id="IPR050776">
    <property type="entry name" value="Ank_Repeat/CDKN_Inhibitor"/>
</dbReference>
<dbReference type="PANTHER" id="PTHR24201:SF16">
    <property type="entry name" value="ANKYRIN-1-LIKE-RELATED"/>
    <property type="match status" value="1"/>
</dbReference>
<dbReference type="PROSITE" id="PS50297">
    <property type="entry name" value="ANK_REP_REGION"/>
    <property type="match status" value="3"/>
</dbReference>
<keyword evidence="5" id="KW-1185">Reference proteome</keyword>
<dbReference type="PANTHER" id="PTHR24201">
    <property type="entry name" value="ANK_REP_REGION DOMAIN-CONTAINING PROTEIN"/>
    <property type="match status" value="1"/>
</dbReference>
<organism evidence="4 5">
    <name type="scientific">Elsinoe ampelina</name>
    <dbReference type="NCBI Taxonomy" id="302913"/>
    <lineage>
        <taxon>Eukaryota</taxon>
        <taxon>Fungi</taxon>
        <taxon>Dikarya</taxon>
        <taxon>Ascomycota</taxon>
        <taxon>Pezizomycotina</taxon>
        <taxon>Dothideomycetes</taxon>
        <taxon>Dothideomycetidae</taxon>
        <taxon>Myriangiales</taxon>
        <taxon>Elsinoaceae</taxon>
        <taxon>Elsinoe</taxon>
    </lineage>
</organism>
<dbReference type="Pfam" id="PF12796">
    <property type="entry name" value="Ank_2"/>
    <property type="match status" value="1"/>
</dbReference>
<feature type="non-terminal residue" evidence="4">
    <location>
        <position position="88"/>
    </location>
</feature>
<evidence type="ECO:0000313" key="5">
    <source>
        <dbReference type="Proteomes" id="UP000799538"/>
    </source>
</evidence>
<dbReference type="SUPFAM" id="SSF48403">
    <property type="entry name" value="Ankyrin repeat"/>
    <property type="match status" value="1"/>
</dbReference>
<feature type="repeat" description="ANK" evidence="3">
    <location>
        <begin position="1"/>
        <end position="32"/>
    </location>
</feature>
<keyword evidence="2 3" id="KW-0040">ANK repeat</keyword>
<evidence type="ECO:0000256" key="2">
    <source>
        <dbReference type="ARBA" id="ARBA00023043"/>
    </source>
</evidence>
<dbReference type="AlphaFoldDB" id="A0A6A6GP76"/>
<dbReference type="OrthoDB" id="539213at2759"/>
<dbReference type="PROSITE" id="PS50088">
    <property type="entry name" value="ANK_REPEAT"/>
    <property type="match status" value="3"/>
</dbReference>
<dbReference type="EMBL" id="ML992501">
    <property type="protein sequence ID" value="KAF2227545.1"/>
    <property type="molecule type" value="Genomic_DNA"/>
</dbReference>
<evidence type="ECO:0000313" key="4">
    <source>
        <dbReference type="EMBL" id="KAF2227545.1"/>
    </source>
</evidence>
<dbReference type="GO" id="GO:0005634">
    <property type="term" value="C:nucleus"/>
    <property type="evidence" value="ECO:0007669"/>
    <property type="project" value="TreeGrafter"/>
</dbReference>
<evidence type="ECO:0000256" key="1">
    <source>
        <dbReference type="ARBA" id="ARBA00022737"/>
    </source>
</evidence>
<dbReference type="Gene3D" id="1.25.40.20">
    <property type="entry name" value="Ankyrin repeat-containing domain"/>
    <property type="match status" value="2"/>
</dbReference>
<sequence>METPLMAASSRGNDSIVRLLLQRGADVHARNSDGWTALTKAVYHGKLSTVMALVSYGAEIDPVDNEGLPPLGLAVMQDDQEIVSLLLR</sequence>
<feature type="repeat" description="ANK" evidence="3">
    <location>
        <begin position="33"/>
        <end position="65"/>
    </location>
</feature>
<name>A0A6A6GP76_9PEZI</name>
<dbReference type="InterPro" id="IPR036770">
    <property type="entry name" value="Ankyrin_rpt-contain_sf"/>
</dbReference>
<reference evidence="5" key="1">
    <citation type="journal article" date="2020" name="Stud. Mycol.">
        <title>101 Dothideomycetes genomes: A test case for predicting lifestyles and emergence of pathogens.</title>
        <authorList>
            <person name="Haridas S."/>
            <person name="Albert R."/>
            <person name="Binder M."/>
            <person name="Bloem J."/>
            <person name="LaButti K."/>
            <person name="Salamov A."/>
            <person name="Andreopoulos B."/>
            <person name="Baker S."/>
            <person name="Barry K."/>
            <person name="Bills G."/>
            <person name="Bluhm B."/>
            <person name="Cannon C."/>
            <person name="Castanera R."/>
            <person name="Culley D."/>
            <person name="Daum C."/>
            <person name="Ezra D."/>
            <person name="Gonzalez J."/>
            <person name="Henrissat B."/>
            <person name="Kuo A."/>
            <person name="Liang C."/>
            <person name="Lipzen A."/>
            <person name="Lutzoni F."/>
            <person name="Magnuson J."/>
            <person name="Mondo S."/>
            <person name="Nolan M."/>
            <person name="Ohm R."/>
            <person name="Pangilinan J."/>
            <person name="Park H.-J."/>
            <person name="Ramirez L."/>
            <person name="Alfaro M."/>
            <person name="Sun H."/>
            <person name="Tritt A."/>
            <person name="Yoshinaga Y."/>
            <person name="Zwiers L.-H."/>
            <person name="Turgeon B."/>
            <person name="Goodwin S."/>
            <person name="Spatafora J."/>
            <person name="Crous P."/>
            <person name="Grigoriev I."/>
        </authorList>
    </citation>
    <scope>NUCLEOTIDE SEQUENCE [LARGE SCALE GENOMIC DNA]</scope>
    <source>
        <strain evidence="5">CECT 20119</strain>
    </source>
</reference>
<dbReference type="PRINTS" id="PR01415">
    <property type="entry name" value="ANKYRIN"/>
</dbReference>